<dbReference type="STRING" id="1128398.Curi_c15030"/>
<dbReference type="EMBL" id="CP003326">
    <property type="protein sequence ID" value="AFS78512.1"/>
    <property type="molecule type" value="Genomic_DNA"/>
</dbReference>
<evidence type="ECO:0000313" key="1">
    <source>
        <dbReference type="EMBL" id="AFS78512.1"/>
    </source>
</evidence>
<dbReference type="KEGG" id="cad:Curi_c15030"/>
<organism evidence="1 2">
    <name type="scientific">Gottschalkia acidurici (strain ATCC 7906 / DSM 604 / BCRC 14475 / CIP 104303 / KCTC 5404 / NCIMB 10678 / 9a)</name>
    <name type="common">Clostridium acidurici</name>
    <dbReference type="NCBI Taxonomy" id="1128398"/>
    <lineage>
        <taxon>Bacteria</taxon>
        <taxon>Bacillati</taxon>
        <taxon>Bacillota</taxon>
        <taxon>Tissierellia</taxon>
        <taxon>Tissierellales</taxon>
        <taxon>Gottschalkiaceae</taxon>
        <taxon>Gottschalkia</taxon>
    </lineage>
</organism>
<proteinExistence type="predicted"/>
<reference evidence="1 2" key="1">
    <citation type="journal article" date="2012" name="PLoS ONE">
        <title>The purine-utilizing bacterium Clostridium acidurici 9a: a genome-guided metabolic reconsideration.</title>
        <authorList>
            <person name="Hartwich K."/>
            <person name="Poehlein A."/>
            <person name="Daniel R."/>
        </authorList>
    </citation>
    <scope>NUCLEOTIDE SEQUENCE [LARGE SCALE GENOMIC DNA]</scope>
    <source>
        <strain evidence="2">ATCC 7906 / DSM 604 / BCRC 14475 / CIP 104303 / KCTC 5404 / NCIMB 10678 / 9a</strain>
    </source>
</reference>
<protein>
    <submittedName>
        <fullName evidence="1">Uncharacterized protein</fullName>
    </submittedName>
</protein>
<dbReference type="HOGENOM" id="CLU_2394491_0_0_9"/>
<evidence type="ECO:0000313" key="2">
    <source>
        <dbReference type="Proteomes" id="UP000006094"/>
    </source>
</evidence>
<keyword evidence="2" id="KW-1185">Reference proteome</keyword>
<dbReference type="RefSeq" id="WP_014967648.1">
    <property type="nucleotide sequence ID" value="NC_018664.1"/>
</dbReference>
<name>K0B0C8_GOTA9</name>
<dbReference type="Proteomes" id="UP000006094">
    <property type="component" value="Chromosome"/>
</dbReference>
<dbReference type="AlphaFoldDB" id="K0B0C8"/>
<sequence>MRYYYPNLTRDQCQRKAQSILKDLSKKQLYGCFNTDWFLELNNDRKINILGVRFGLSQTYFVTKVAISGSKEDRLKSEVTFSNLPLVVSYMNI</sequence>
<accession>K0B0C8</accession>
<gene>
    <name evidence="1" type="ordered locus">Curi_c15030</name>
</gene>